<reference evidence="2 3" key="1">
    <citation type="submission" date="2014-04" db="EMBL/GenBank/DDBJ databases">
        <authorList>
            <consortium name="DOE Joint Genome Institute"/>
            <person name="Kuo A."/>
            <person name="Girlanda M."/>
            <person name="Perotto S."/>
            <person name="Kohler A."/>
            <person name="Nagy L.G."/>
            <person name="Floudas D."/>
            <person name="Copeland A."/>
            <person name="Barry K.W."/>
            <person name="Cichocki N."/>
            <person name="Veneault-Fourrey C."/>
            <person name="LaButti K."/>
            <person name="Lindquist E.A."/>
            <person name="Lipzen A."/>
            <person name="Lundell T."/>
            <person name="Morin E."/>
            <person name="Murat C."/>
            <person name="Sun H."/>
            <person name="Tunlid A."/>
            <person name="Henrissat B."/>
            <person name="Grigoriev I.V."/>
            <person name="Hibbett D.S."/>
            <person name="Martin F."/>
            <person name="Nordberg H.P."/>
            <person name="Cantor M.N."/>
            <person name="Hua S.X."/>
        </authorList>
    </citation>
    <scope>NUCLEOTIDE SEQUENCE [LARGE SCALE GENOMIC DNA]</scope>
    <source>
        <strain evidence="2 3">MUT 4182</strain>
    </source>
</reference>
<keyword evidence="3" id="KW-1185">Reference proteome</keyword>
<evidence type="ECO:0000313" key="2">
    <source>
        <dbReference type="EMBL" id="KIO20405.1"/>
    </source>
</evidence>
<sequence length="126" mass="13433">MSGPGSNIEPKPSWSPDSGPMVGTNERQAADSQRSTGITMKDIGKANIEAQVRGSLIGLTIGVSTAALGKRYWRLSANQAFLTAFLTGMTAAYGSTKWLLTQYLAELRLRKSLNAPMTSSSTSSDF</sequence>
<proteinExistence type="predicted"/>
<feature type="compositionally biased region" description="Polar residues" evidence="1">
    <location>
        <begin position="25"/>
        <end position="38"/>
    </location>
</feature>
<dbReference type="AlphaFoldDB" id="A0A0C3PYM0"/>
<protein>
    <submittedName>
        <fullName evidence="2">Uncharacterized protein</fullName>
    </submittedName>
</protein>
<accession>A0A0C3PYM0</accession>
<gene>
    <name evidence="2" type="ORF">M407DRAFT_245805</name>
</gene>
<dbReference type="OrthoDB" id="10564534at2759"/>
<feature type="region of interest" description="Disordered" evidence="1">
    <location>
        <begin position="1"/>
        <end position="38"/>
    </location>
</feature>
<evidence type="ECO:0000313" key="3">
    <source>
        <dbReference type="Proteomes" id="UP000054248"/>
    </source>
</evidence>
<name>A0A0C3PYM0_9AGAM</name>
<dbReference type="HOGENOM" id="CLU_1983202_0_0_1"/>
<dbReference type="EMBL" id="KN823175">
    <property type="protein sequence ID" value="KIO20405.1"/>
    <property type="molecule type" value="Genomic_DNA"/>
</dbReference>
<dbReference type="Proteomes" id="UP000054248">
    <property type="component" value="Unassembled WGS sequence"/>
</dbReference>
<organism evidence="2 3">
    <name type="scientific">Tulasnella calospora MUT 4182</name>
    <dbReference type="NCBI Taxonomy" id="1051891"/>
    <lineage>
        <taxon>Eukaryota</taxon>
        <taxon>Fungi</taxon>
        <taxon>Dikarya</taxon>
        <taxon>Basidiomycota</taxon>
        <taxon>Agaricomycotina</taxon>
        <taxon>Agaricomycetes</taxon>
        <taxon>Cantharellales</taxon>
        <taxon>Tulasnellaceae</taxon>
        <taxon>Tulasnella</taxon>
    </lineage>
</organism>
<evidence type="ECO:0000256" key="1">
    <source>
        <dbReference type="SAM" id="MobiDB-lite"/>
    </source>
</evidence>
<reference evidence="3" key="2">
    <citation type="submission" date="2015-01" db="EMBL/GenBank/DDBJ databases">
        <title>Evolutionary Origins and Diversification of the Mycorrhizal Mutualists.</title>
        <authorList>
            <consortium name="DOE Joint Genome Institute"/>
            <consortium name="Mycorrhizal Genomics Consortium"/>
            <person name="Kohler A."/>
            <person name="Kuo A."/>
            <person name="Nagy L.G."/>
            <person name="Floudas D."/>
            <person name="Copeland A."/>
            <person name="Barry K.W."/>
            <person name="Cichocki N."/>
            <person name="Veneault-Fourrey C."/>
            <person name="LaButti K."/>
            <person name="Lindquist E.A."/>
            <person name="Lipzen A."/>
            <person name="Lundell T."/>
            <person name="Morin E."/>
            <person name="Murat C."/>
            <person name="Riley R."/>
            <person name="Ohm R."/>
            <person name="Sun H."/>
            <person name="Tunlid A."/>
            <person name="Henrissat B."/>
            <person name="Grigoriev I.V."/>
            <person name="Hibbett D.S."/>
            <person name="Martin F."/>
        </authorList>
    </citation>
    <scope>NUCLEOTIDE SEQUENCE [LARGE SCALE GENOMIC DNA]</scope>
    <source>
        <strain evidence="3">MUT 4182</strain>
    </source>
</reference>